<reference evidence="1 2" key="1">
    <citation type="submission" date="2018-01" db="EMBL/GenBank/DDBJ databases">
        <authorList>
            <person name="Gaut B.S."/>
            <person name="Morton B.R."/>
            <person name="Clegg M.T."/>
            <person name="Duvall M.R."/>
        </authorList>
    </citation>
    <scope>NUCLEOTIDE SEQUENCE [LARGE SCALE GENOMIC DNA]</scope>
    <source>
        <strain evidence="1">Cupriavidus taiwanensis cmp 52</strain>
    </source>
</reference>
<dbReference type="AlphaFoldDB" id="A0A375JFT9"/>
<evidence type="ECO:0000313" key="2">
    <source>
        <dbReference type="Proteomes" id="UP000256805"/>
    </source>
</evidence>
<sequence length="281" mass="30973">MRGRAPTEFGQMNDYHIRICQRLPNPGAKLEAVVELGRQRRQVLAELALLLWHPWLGGYPSLERAERLCGDRCQALYDARFGKDDRGSTPCARVIGSPLAFRFQRPARLSLHRIEAGMHDPDAPPLAQLSVRCVTICSLAKELPGKMASNPELRDVYIAVSCSGRPATTRAPSLVSAGFFFANRQTARRWIADNGNLADTESGRRRNGVGRFLHGRPAALLHRIESCFFLSRYYLASGPSNLPAAAAACTIGRRSCRRLAGPRAPSRVACESQRPIEPVSS</sequence>
<name>A0A375JFT9_9BURK</name>
<evidence type="ECO:0000313" key="1">
    <source>
        <dbReference type="EMBL" id="SPS02476.1"/>
    </source>
</evidence>
<proteinExistence type="predicted"/>
<dbReference type="Proteomes" id="UP000256805">
    <property type="component" value="Unassembled WGS sequence"/>
</dbReference>
<accession>A0A375JFT9</accession>
<organism evidence="1 2">
    <name type="scientific">Cupriavidus taiwanensis</name>
    <dbReference type="NCBI Taxonomy" id="164546"/>
    <lineage>
        <taxon>Bacteria</taxon>
        <taxon>Pseudomonadati</taxon>
        <taxon>Pseudomonadota</taxon>
        <taxon>Betaproteobacteria</taxon>
        <taxon>Burkholderiales</taxon>
        <taxon>Burkholderiaceae</taxon>
        <taxon>Cupriavidus</taxon>
    </lineage>
</organism>
<dbReference type="EMBL" id="OVTA01000074">
    <property type="protein sequence ID" value="SPS02476.1"/>
    <property type="molecule type" value="Genomic_DNA"/>
</dbReference>
<gene>
    <name evidence="1" type="ORF">CBM2634_U110005</name>
</gene>
<protein>
    <submittedName>
        <fullName evidence="1">Uncharacterized protein</fullName>
    </submittedName>
</protein>